<reference evidence="3 4" key="1">
    <citation type="submission" date="2014-02" db="EMBL/GenBank/DDBJ databases">
        <title>The small core and large imbalanced accessory genome model reveals a collaborative survival strategy of Sorangium cellulosum strains in nature.</title>
        <authorList>
            <person name="Han K."/>
            <person name="Peng R."/>
            <person name="Blom J."/>
            <person name="Li Y.-Z."/>
        </authorList>
    </citation>
    <scope>NUCLEOTIDE SEQUENCE [LARGE SCALE GENOMIC DNA]</scope>
    <source>
        <strain evidence="2 3">So0007-03</strain>
        <strain evidence="1 4">So0157-18</strain>
    </source>
</reference>
<dbReference type="EMBL" id="JELX01002511">
    <property type="protein sequence ID" value="KYF55159.1"/>
    <property type="molecule type" value="Genomic_DNA"/>
</dbReference>
<dbReference type="EMBL" id="JEME01000125">
    <property type="protein sequence ID" value="KYG11116.1"/>
    <property type="molecule type" value="Genomic_DNA"/>
</dbReference>
<name>A0A150PHK1_SORCE</name>
<dbReference type="Proteomes" id="UP000075604">
    <property type="component" value="Unassembled WGS sequence"/>
</dbReference>
<dbReference type="AlphaFoldDB" id="A0A150PHK1"/>
<evidence type="ECO:0000313" key="1">
    <source>
        <dbReference type="EMBL" id="KYF55159.1"/>
    </source>
</evidence>
<comment type="caution">
    <text evidence="1">The sequence shown here is derived from an EMBL/GenBank/DDBJ whole genome shotgun (WGS) entry which is preliminary data.</text>
</comment>
<gene>
    <name evidence="1" type="ORF">BE04_08840</name>
    <name evidence="2" type="ORF">BE21_08510</name>
</gene>
<accession>A0A150PHK1</accession>
<protein>
    <submittedName>
        <fullName evidence="1">Uncharacterized protein</fullName>
    </submittedName>
</protein>
<evidence type="ECO:0000313" key="3">
    <source>
        <dbReference type="Proteomes" id="UP000075502"/>
    </source>
</evidence>
<evidence type="ECO:0000313" key="2">
    <source>
        <dbReference type="EMBL" id="KYG11116.1"/>
    </source>
</evidence>
<sequence>MAHPVGEKLHCDDCGAEIVYLAACNCPSQEQSQHANVCCGKEMRSLGIVAEAETQAAAASAPKKSAA</sequence>
<organism evidence="1 4">
    <name type="scientific">Sorangium cellulosum</name>
    <name type="common">Polyangium cellulosum</name>
    <dbReference type="NCBI Taxonomy" id="56"/>
    <lineage>
        <taxon>Bacteria</taxon>
        <taxon>Pseudomonadati</taxon>
        <taxon>Myxococcota</taxon>
        <taxon>Polyangia</taxon>
        <taxon>Polyangiales</taxon>
        <taxon>Polyangiaceae</taxon>
        <taxon>Sorangium</taxon>
    </lineage>
</organism>
<dbReference type="Proteomes" id="UP000075502">
    <property type="component" value="Unassembled WGS sequence"/>
</dbReference>
<evidence type="ECO:0000313" key="4">
    <source>
        <dbReference type="Proteomes" id="UP000075604"/>
    </source>
</evidence>
<proteinExistence type="predicted"/>